<reference evidence="6" key="1">
    <citation type="journal article" date="2014" name="Genome Biol. Evol.">
        <title>Pangenome evidence for extensive interdomain horizontal transfer affecting lineage core and shell genes in uncultured planktonic thaumarchaeota and euryarchaeota.</title>
        <authorList>
            <person name="Deschamps P."/>
            <person name="Zivanovic Y."/>
            <person name="Moreira D."/>
            <person name="Rodriguez-Valera F."/>
            <person name="Lopez-Garcia P."/>
        </authorList>
    </citation>
    <scope>NUCLEOTIDE SEQUENCE</scope>
</reference>
<dbReference type="SUPFAM" id="SSF53383">
    <property type="entry name" value="PLP-dependent transferases"/>
    <property type="match status" value="1"/>
</dbReference>
<dbReference type="GO" id="GO:0003992">
    <property type="term" value="F:N2-acetyl-L-ornithine:2-oxoglutarate 5-aminotransferase activity"/>
    <property type="evidence" value="ECO:0007669"/>
    <property type="project" value="UniProtKB-EC"/>
</dbReference>
<organism evidence="6">
    <name type="scientific">uncultured marine thaumarchaeote AD1000_71_A04</name>
    <dbReference type="NCBI Taxonomy" id="1455935"/>
    <lineage>
        <taxon>Archaea</taxon>
        <taxon>Nitrososphaerota</taxon>
        <taxon>environmental samples</taxon>
    </lineage>
</organism>
<dbReference type="AlphaFoldDB" id="A0A075G2B5"/>
<dbReference type="InterPro" id="IPR015421">
    <property type="entry name" value="PyrdxlP-dep_Trfase_major"/>
</dbReference>
<dbReference type="InterPro" id="IPR049704">
    <property type="entry name" value="Aminotrans_3_PPA_site"/>
</dbReference>
<dbReference type="Pfam" id="PF00202">
    <property type="entry name" value="Aminotran_3"/>
    <property type="match status" value="1"/>
</dbReference>
<dbReference type="EC" id="2.6.1.11" evidence="6"/>
<evidence type="ECO:0000313" key="6">
    <source>
        <dbReference type="EMBL" id="AIE95891.1"/>
    </source>
</evidence>
<protein>
    <submittedName>
        <fullName evidence="6">Acetylornithine and succinylornithine aminotransferase (LysJ)</fullName>
        <ecNumber evidence="6">2.6.1.11</ecNumber>
    </submittedName>
</protein>
<dbReference type="FunFam" id="3.40.640.10:FF:000004">
    <property type="entry name" value="Acetylornithine aminotransferase"/>
    <property type="match status" value="1"/>
</dbReference>
<name>A0A075G2B5_9ARCH</name>
<keyword evidence="2 6" id="KW-0032">Aminotransferase</keyword>
<dbReference type="InterPro" id="IPR015422">
    <property type="entry name" value="PyrdxlP-dep_Trfase_small"/>
</dbReference>
<evidence type="ECO:0000256" key="2">
    <source>
        <dbReference type="ARBA" id="ARBA00022576"/>
    </source>
</evidence>
<dbReference type="Gene3D" id="3.40.640.10">
    <property type="entry name" value="Type I PLP-dependent aspartate aminotransferase-like (Major domain)"/>
    <property type="match status" value="1"/>
</dbReference>
<dbReference type="GO" id="GO:0042802">
    <property type="term" value="F:identical protein binding"/>
    <property type="evidence" value="ECO:0007669"/>
    <property type="project" value="TreeGrafter"/>
</dbReference>
<accession>A0A075G2B5</accession>
<dbReference type="CDD" id="cd00610">
    <property type="entry name" value="OAT_like"/>
    <property type="match status" value="1"/>
</dbReference>
<proteinExistence type="inferred from homology"/>
<dbReference type="GO" id="GO:0030170">
    <property type="term" value="F:pyridoxal phosphate binding"/>
    <property type="evidence" value="ECO:0007669"/>
    <property type="project" value="InterPro"/>
</dbReference>
<evidence type="ECO:0000256" key="1">
    <source>
        <dbReference type="ARBA" id="ARBA00001933"/>
    </source>
</evidence>
<evidence type="ECO:0000256" key="4">
    <source>
        <dbReference type="ARBA" id="ARBA00022898"/>
    </source>
</evidence>
<dbReference type="EMBL" id="KF900464">
    <property type="protein sequence ID" value="AIE95891.1"/>
    <property type="molecule type" value="Genomic_DNA"/>
</dbReference>
<gene>
    <name evidence="6" type="primary">lysJ</name>
</gene>
<evidence type="ECO:0000256" key="3">
    <source>
        <dbReference type="ARBA" id="ARBA00022679"/>
    </source>
</evidence>
<dbReference type="PANTHER" id="PTHR11986">
    <property type="entry name" value="AMINOTRANSFERASE CLASS III"/>
    <property type="match status" value="1"/>
</dbReference>
<dbReference type="PROSITE" id="PS00600">
    <property type="entry name" value="AA_TRANSFER_CLASS_3"/>
    <property type="match status" value="1"/>
</dbReference>
<keyword evidence="4 5" id="KW-0663">Pyridoxal phosphate</keyword>
<dbReference type="InterPro" id="IPR005814">
    <property type="entry name" value="Aminotrans_3"/>
</dbReference>
<dbReference type="PIRSF" id="PIRSF000521">
    <property type="entry name" value="Transaminase_4ab_Lys_Orn"/>
    <property type="match status" value="1"/>
</dbReference>
<sequence length="392" mass="43237">MNDKELIDTEDQNLAPVYQKFPIVLEKGDDCYIWDSSGKKYLDLMAGYGVSLLGHSNEKIVQAISDQAKQLTSCHGSFYNEQRARASININQITPKHLDNIYLCNSGAEAVEAALKLCKKHSKNRIISMSGSYHGKTIGSLSLTWSPKYKKSFQPLLDDVDFISFGDSDSLSQINDETGAVFLEVIQGENGVKFASVEYFKQLQEQCNKHDVLLVVDEIQTGLGRTGKMWAHEHYGLVPDILCIGKGLAGGMPVGAMISRRDSTNFSLGEHTTTFGGNPLTSSAINASIEFLLSKNIINNAEQSGKLFLTGLKKLKSEYDSVRDVRGLGLMLALESKFPIKDLLFDGLNNGLIMLYSGRTILRFLPPLTLTETQVNSALQILNTLLQNSKKV</sequence>
<dbReference type="InterPro" id="IPR015424">
    <property type="entry name" value="PyrdxlP-dep_Trfase"/>
</dbReference>
<dbReference type="InterPro" id="IPR050103">
    <property type="entry name" value="Class-III_PLP-dep_AT"/>
</dbReference>
<comment type="similarity">
    <text evidence="5">Belongs to the class-III pyridoxal-phosphate-dependent aminotransferase family.</text>
</comment>
<dbReference type="PANTHER" id="PTHR11986:SF79">
    <property type="entry name" value="ACETYLORNITHINE AMINOTRANSFERASE, MITOCHONDRIAL"/>
    <property type="match status" value="1"/>
</dbReference>
<keyword evidence="3 6" id="KW-0808">Transferase</keyword>
<comment type="cofactor">
    <cofactor evidence="1">
        <name>pyridoxal 5'-phosphate</name>
        <dbReference type="ChEBI" id="CHEBI:597326"/>
    </cofactor>
</comment>
<evidence type="ECO:0000256" key="5">
    <source>
        <dbReference type="RuleBase" id="RU003560"/>
    </source>
</evidence>
<dbReference type="Gene3D" id="3.90.1150.10">
    <property type="entry name" value="Aspartate Aminotransferase, domain 1"/>
    <property type="match status" value="1"/>
</dbReference>